<dbReference type="InterPro" id="IPR001878">
    <property type="entry name" value="Znf_CCHC"/>
</dbReference>
<dbReference type="STRING" id="135208.A0A4Y9ZVS3"/>
<keyword evidence="2" id="KW-0863">Zinc-finger</keyword>
<feature type="domain" description="CCHC-type" evidence="3">
    <location>
        <begin position="219"/>
        <end position="234"/>
    </location>
</feature>
<dbReference type="Pfam" id="PF14223">
    <property type="entry name" value="Retrotran_gag_2"/>
    <property type="match status" value="1"/>
</dbReference>
<proteinExistence type="predicted"/>
<dbReference type="GO" id="GO:0003676">
    <property type="term" value="F:nucleic acid binding"/>
    <property type="evidence" value="ECO:0007669"/>
    <property type="project" value="InterPro"/>
</dbReference>
<keyword evidence="1" id="KW-0507">mRNA processing</keyword>
<dbReference type="OrthoDB" id="3265539at2759"/>
<reference evidence="4 5" key="1">
    <citation type="submission" date="2019-02" db="EMBL/GenBank/DDBJ databases">
        <title>Genome sequencing of the rare red list fungi Hericium alpestre (H. flagellum).</title>
        <authorList>
            <person name="Buettner E."/>
            <person name="Kellner H."/>
        </authorList>
    </citation>
    <scope>NUCLEOTIDE SEQUENCE [LARGE SCALE GENOMIC DNA]</scope>
    <source>
        <strain evidence="4 5">DSM 108284</strain>
    </source>
</reference>
<evidence type="ECO:0000256" key="2">
    <source>
        <dbReference type="PROSITE-ProRule" id="PRU00047"/>
    </source>
</evidence>
<dbReference type="AlphaFoldDB" id="A0A4Y9ZVS3"/>
<dbReference type="PROSITE" id="PS50158">
    <property type="entry name" value="ZF_CCHC"/>
    <property type="match status" value="1"/>
</dbReference>
<keyword evidence="2" id="KW-0862">Zinc</keyword>
<evidence type="ECO:0000256" key="1">
    <source>
        <dbReference type="ARBA" id="ARBA00022664"/>
    </source>
</evidence>
<dbReference type="SMART" id="SM00343">
    <property type="entry name" value="ZnF_C2HC"/>
    <property type="match status" value="1"/>
</dbReference>
<dbReference type="Pfam" id="PF00098">
    <property type="entry name" value="zf-CCHC"/>
    <property type="match status" value="1"/>
</dbReference>
<organism evidence="4 5">
    <name type="scientific">Hericium alpestre</name>
    <dbReference type="NCBI Taxonomy" id="135208"/>
    <lineage>
        <taxon>Eukaryota</taxon>
        <taxon>Fungi</taxon>
        <taxon>Dikarya</taxon>
        <taxon>Basidiomycota</taxon>
        <taxon>Agaricomycotina</taxon>
        <taxon>Agaricomycetes</taxon>
        <taxon>Russulales</taxon>
        <taxon>Hericiaceae</taxon>
        <taxon>Hericium</taxon>
    </lineage>
</organism>
<dbReference type="EMBL" id="SFCI01000774">
    <property type="protein sequence ID" value="TFY77991.1"/>
    <property type="molecule type" value="Genomic_DNA"/>
</dbReference>
<evidence type="ECO:0000313" key="5">
    <source>
        <dbReference type="Proteomes" id="UP000298061"/>
    </source>
</evidence>
<keyword evidence="2" id="KW-0479">Metal-binding</keyword>
<gene>
    <name evidence="4" type="ORF">EWM64_g6021</name>
</gene>
<dbReference type="InterPro" id="IPR036875">
    <property type="entry name" value="Znf_CCHC_sf"/>
</dbReference>
<dbReference type="PANTHER" id="PTHR47481">
    <property type="match status" value="1"/>
</dbReference>
<keyword evidence="5" id="KW-1185">Reference proteome</keyword>
<dbReference type="SUPFAM" id="SSF57756">
    <property type="entry name" value="Retrovirus zinc finger-like domains"/>
    <property type="match status" value="1"/>
</dbReference>
<sequence>MQSTERVDKLKEGNYVQWRTVMEALLIAADLWEVVGPEVSGLVPRGVKAVQAREKKRQQARSKITLSIESSQMPFIVGLEDPRLMWKTLEDIHRSGSVNHILSLRRRFFSMTKLESESTMDWTSRVRSTALELSHSPVPVQDIVIILVITDGLPEEYQSIVTALDGIPFSDLTLSSVMSCISGLESQLSHSQDRRSVSDQALVARQTRFTGSSSKDVTCYTCGGKGHMARVCPSSQSHVRFAKADSVKSNGEEFVQSVQVDEPFVRLI</sequence>
<accession>A0A4Y9ZVS3</accession>
<evidence type="ECO:0000259" key="3">
    <source>
        <dbReference type="PROSITE" id="PS50158"/>
    </source>
</evidence>
<evidence type="ECO:0000313" key="4">
    <source>
        <dbReference type="EMBL" id="TFY77991.1"/>
    </source>
</evidence>
<dbReference type="PANTHER" id="PTHR47481:SF7">
    <property type="entry name" value="CCHC-TYPE DOMAIN-CONTAINING PROTEIN"/>
    <property type="match status" value="1"/>
</dbReference>
<dbReference type="GO" id="GO:0006397">
    <property type="term" value="P:mRNA processing"/>
    <property type="evidence" value="ECO:0007669"/>
    <property type="project" value="UniProtKB-KW"/>
</dbReference>
<dbReference type="Proteomes" id="UP000298061">
    <property type="component" value="Unassembled WGS sequence"/>
</dbReference>
<dbReference type="Gene3D" id="4.10.60.10">
    <property type="entry name" value="Zinc finger, CCHC-type"/>
    <property type="match status" value="1"/>
</dbReference>
<protein>
    <recommendedName>
        <fullName evidence="3">CCHC-type domain-containing protein</fullName>
    </recommendedName>
</protein>
<name>A0A4Y9ZVS3_9AGAM</name>
<comment type="caution">
    <text evidence="4">The sequence shown here is derived from an EMBL/GenBank/DDBJ whole genome shotgun (WGS) entry which is preliminary data.</text>
</comment>
<dbReference type="GO" id="GO:0008270">
    <property type="term" value="F:zinc ion binding"/>
    <property type="evidence" value="ECO:0007669"/>
    <property type="project" value="UniProtKB-KW"/>
</dbReference>